<feature type="non-terminal residue" evidence="1">
    <location>
        <position position="157"/>
    </location>
</feature>
<evidence type="ECO:0000313" key="2">
    <source>
        <dbReference type="Proteomes" id="UP001189429"/>
    </source>
</evidence>
<comment type="caution">
    <text evidence="1">The sequence shown here is derived from an EMBL/GenBank/DDBJ whole genome shotgun (WGS) entry which is preliminary data.</text>
</comment>
<feature type="non-terminal residue" evidence="1">
    <location>
        <position position="1"/>
    </location>
</feature>
<evidence type="ECO:0000313" key="1">
    <source>
        <dbReference type="EMBL" id="CAK0836855.1"/>
    </source>
</evidence>
<name>A0ABN9SWD1_9DINO</name>
<protein>
    <submittedName>
        <fullName evidence="1">Uncharacterized protein</fullName>
    </submittedName>
</protein>
<organism evidence="1 2">
    <name type="scientific">Prorocentrum cordatum</name>
    <dbReference type="NCBI Taxonomy" id="2364126"/>
    <lineage>
        <taxon>Eukaryota</taxon>
        <taxon>Sar</taxon>
        <taxon>Alveolata</taxon>
        <taxon>Dinophyceae</taxon>
        <taxon>Prorocentrales</taxon>
        <taxon>Prorocentraceae</taxon>
        <taxon>Prorocentrum</taxon>
    </lineage>
</organism>
<gene>
    <name evidence="1" type="ORF">PCOR1329_LOCUS33221</name>
</gene>
<accession>A0ABN9SWD1</accession>
<dbReference type="Proteomes" id="UP001189429">
    <property type="component" value="Unassembled WGS sequence"/>
</dbReference>
<sequence>EFSDELLRGESMLVRERVMNHDVVTRVVNLAVVVLERPAAGATLVQARRLRPGGREADAGARLPGIAGRPDESHFHSARRLLCEQLRFDENEVHFERDVWDVEETQILLEYPGLRTLCRRRLVRAALREGGGPRVRPALGLPCIARAAKATSGREVR</sequence>
<reference evidence="1" key="1">
    <citation type="submission" date="2023-10" db="EMBL/GenBank/DDBJ databases">
        <authorList>
            <person name="Chen Y."/>
            <person name="Shah S."/>
            <person name="Dougan E. K."/>
            <person name="Thang M."/>
            <person name="Chan C."/>
        </authorList>
    </citation>
    <scope>NUCLEOTIDE SEQUENCE [LARGE SCALE GENOMIC DNA]</scope>
</reference>
<keyword evidence="2" id="KW-1185">Reference proteome</keyword>
<proteinExistence type="predicted"/>
<dbReference type="EMBL" id="CAUYUJ010013880">
    <property type="protein sequence ID" value="CAK0836855.1"/>
    <property type="molecule type" value="Genomic_DNA"/>
</dbReference>